<evidence type="ECO:0000313" key="2">
    <source>
        <dbReference type="EMBL" id="CEP15741.1"/>
    </source>
</evidence>
<feature type="region of interest" description="Disordered" evidence="1">
    <location>
        <begin position="84"/>
        <end position="123"/>
    </location>
</feature>
<protein>
    <submittedName>
        <fullName evidence="2">Uncharacterized protein</fullName>
    </submittedName>
</protein>
<evidence type="ECO:0000313" key="3">
    <source>
        <dbReference type="Proteomes" id="UP000054107"/>
    </source>
</evidence>
<dbReference type="AlphaFoldDB" id="A0A0B7NE98"/>
<organism evidence="2 3">
    <name type="scientific">Parasitella parasitica</name>
    <dbReference type="NCBI Taxonomy" id="35722"/>
    <lineage>
        <taxon>Eukaryota</taxon>
        <taxon>Fungi</taxon>
        <taxon>Fungi incertae sedis</taxon>
        <taxon>Mucoromycota</taxon>
        <taxon>Mucoromycotina</taxon>
        <taxon>Mucoromycetes</taxon>
        <taxon>Mucorales</taxon>
        <taxon>Mucorineae</taxon>
        <taxon>Mucoraceae</taxon>
        <taxon>Parasitella</taxon>
    </lineage>
</organism>
<dbReference type="EMBL" id="LN732614">
    <property type="protein sequence ID" value="CEP15741.1"/>
    <property type="molecule type" value="Genomic_DNA"/>
</dbReference>
<dbReference type="STRING" id="35722.A0A0B7NE98"/>
<feature type="region of interest" description="Disordered" evidence="1">
    <location>
        <begin position="1"/>
        <end position="44"/>
    </location>
</feature>
<gene>
    <name evidence="2" type="primary">PARPA_09981.1 scaffold 39144</name>
</gene>
<name>A0A0B7NE98_9FUNG</name>
<evidence type="ECO:0000256" key="1">
    <source>
        <dbReference type="SAM" id="MobiDB-lite"/>
    </source>
</evidence>
<proteinExistence type="predicted"/>
<dbReference type="Proteomes" id="UP000054107">
    <property type="component" value="Unassembled WGS sequence"/>
</dbReference>
<keyword evidence="3" id="KW-1185">Reference proteome</keyword>
<sequence length="123" mass="13804">MSYPSSPRGKAPPPPPMRQNTERRTLPAPPPPINNNPNHIHLQETSMQSPLNRLSTIPVQSAYHSVDIEIPEPPQTEAGRWTFHSQKEFPPPPPFEKKLKRYPTGAETGSSIPIDLSHLQAYQ</sequence>
<accession>A0A0B7NE98</accession>
<reference evidence="2 3" key="1">
    <citation type="submission" date="2014-09" db="EMBL/GenBank/DDBJ databases">
        <authorList>
            <person name="Ellenberger Sabrina"/>
        </authorList>
    </citation>
    <scope>NUCLEOTIDE SEQUENCE [LARGE SCALE GENOMIC DNA]</scope>
    <source>
        <strain evidence="2 3">CBS 412.66</strain>
    </source>
</reference>
<dbReference type="OrthoDB" id="2259563at2759"/>